<gene>
    <name evidence="1" type="ORF">GCM10007298_39040</name>
</gene>
<comment type="caution">
    <text evidence="1">The sequence shown here is derived from an EMBL/GenBank/DDBJ whole genome shotgun (WGS) entry which is preliminary data.</text>
</comment>
<reference evidence="2" key="1">
    <citation type="journal article" date="2019" name="Int. J. Syst. Evol. Microbiol.">
        <title>The Global Catalogue of Microorganisms (GCM) 10K type strain sequencing project: providing services to taxonomists for standard genome sequencing and annotation.</title>
        <authorList>
            <consortium name="The Broad Institute Genomics Platform"/>
            <consortium name="The Broad Institute Genome Sequencing Center for Infectious Disease"/>
            <person name="Wu L."/>
            <person name="Ma J."/>
        </authorList>
    </citation>
    <scope>NUCLEOTIDE SEQUENCE [LARGE SCALE GENOMIC DNA]</scope>
    <source>
        <strain evidence="2">CCM 7855</strain>
    </source>
</reference>
<organism evidence="1 2">
    <name type="scientific">Williamsia phyllosphaerae</name>
    <dbReference type="NCBI Taxonomy" id="885042"/>
    <lineage>
        <taxon>Bacteria</taxon>
        <taxon>Bacillati</taxon>
        <taxon>Actinomycetota</taxon>
        <taxon>Actinomycetes</taxon>
        <taxon>Mycobacteriales</taxon>
        <taxon>Nocardiaceae</taxon>
        <taxon>Williamsia</taxon>
    </lineage>
</organism>
<dbReference type="EMBL" id="BMCS01000003">
    <property type="protein sequence ID" value="GGF39541.1"/>
    <property type="molecule type" value="Genomic_DNA"/>
</dbReference>
<name>A0ABQ1V580_9NOCA</name>
<evidence type="ECO:0000313" key="1">
    <source>
        <dbReference type="EMBL" id="GGF39541.1"/>
    </source>
</evidence>
<protein>
    <submittedName>
        <fullName evidence="1">Uncharacterized protein</fullName>
    </submittedName>
</protein>
<evidence type="ECO:0000313" key="2">
    <source>
        <dbReference type="Proteomes" id="UP000632454"/>
    </source>
</evidence>
<sequence length="83" mass="9358">MITGVADQLVALIEDVLGVVEFRGDRVLHVVEEFQHVTAWDDAAGGHRDATRLLDDRTQFVQSFEYSIHSYLCFPLGVEPLLE</sequence>
<accession>A0ABQ1V580</accession>
<proteinExistence type="predicted"/>
<keyword evidence="2" id="KW-1185">Reference proteome</keyword>
<dbReference type="Proteomes" id="UP000632454">
    <property type="component" value="Unassembled WGS sequence"/>
</dbReference>